<sequence>MPIPTIIKVDLTRSPRENPALHNRYHPDIPPIAAVKPGKTFKVECVEWTGGQIKNDDSAEDILNVDLTQAHYLSGPIHVEGAEPGDYLEVEILEIQAYPGSEWGYTAIFDVNNGGGFLYDIFPRAAKTIWDFDGIYCTSRHIPGVKFAGLIHPGIIATAPSPKLIREWNKRESDLVSKDPNRVPPLAYLPYPETAHMGSLTGAKAMAAAKEAPRTIPPREHGGNVDIKNLSRGSKTWLPVYVPGANFSVGDLHFSIGDGELAFCGAIEMNGIITLRTKILKNGVSLHGNQRNPMCMPGPVETRFSKWLTFEGISVDDNGVQFHLDASLSFRQACLNAIQYFKRFGYTGEQCYMMLSAIPVEGRINAIVDVPNALCSLSVPTDVFDFDVLPTDGGHLCRVTLNPPKTDEEETPDPNVERRLKHKVFVKHDSFLKKSHL</sequence>
<protein>
    <recommendedName>
        <fullName evidence="3">Formamidase</fullName>
    </recommendedName>
</protein>
<dbReference type="Pfam" id="PF03069">
    <property type="entry name" value="FmdA_AmdA"/>
    <property type="match status" value="1"/>
</dbReference>
<organism evidence="1 2">
    <name type="scientific">Orchesella dallaii</name>
    <dbReference type="NCBI Taxonomy" id="48710"/>
    <lineage>
        <taxon>Eukaryota</taxon>
        <taxon>Metazoa</taxon>
        <taxon>Ecdysozoa</taxon>
        <taxon>Arthropoda</taxon>
        <taxon>Hexapoda</taxon>
        <taxon>Collembola</taxon>
        <taxon>Entomobryomorpha</taxon>
        <taxon>Entomobryoidea</taxon>
        <taxon>Orchesellidae</taxon>
        <taxon>Orchesellinae</taxon>
        <taxon>Orchesella</taxon>
    </lineage>
</organism>
<dbReference type="Proteomes" id="UP001642540">
    <property type="component" value="Unassembled WGS sequence"/>
</dbReference>
<gene>
    <name evidence="1" type="ORF">ODALV1_LOCUS19022</name>
</gene>
<dbReference type="SUPFAM" id="SSF141130">
    <property type="entry name" value="Acetamidase/Formamidase-like"/>
    <property type="match status" value="1"/>
</dbReference>
<evidence type="ECO:0008006" key="3">
    <source>
        <dbReference type="Google" id="ProtNLM"/>
    </source>
</evidence>
<dbReference type="PANTHER" id="PTHR31891">
    <property type="entry name" value="FORMAMIDASE C869.04-RELATED"/>
    <property type="match status" value="1"/>
</dbReference>
<keyword evidence="2" id="KW-1185">Reference proteome</keyword>
<comment type="caution">
    <text evidence="1">The sequence shown here is derived from an EMBL/GenBank/DDBJ whole genome shotgun (WGS) entry which is preliminary data.</text>
</comment>
<proteinExistence type="predicted"/>
<accession>A0ABP1R934</accession>
<dbReference type="Gene3D" id="2.60.120.580">
    <property type="entry name" value="Acetamidase/Formamidase-like domains"/>
    <property type="match status" value="2"/>
</dbReference>
<dbReference type="EMBL" id="CAXLJM020000062">
    <property type="protein sequence ID" value="CAL8120571.1"/>
    <property type="molecule type" value="Genomic_DNA"/>
</dbReference>
<evidence type="ECO:0000313" key="1">
    <source>
        <dbReference type="EMBL" id="CAL8120571.1"/>
    </source>
</evidence>
<reference evidence="1 2" key="1">
    <citation type="submission" date="2024-08" db="EMBL/GenBank/DDBJ databases">
        <authorList>
            <person name="Cucini C."/>
            <person name="Frati F."/>
        </authorList>
    </citation>
    <scope>NUCLEOTIDE SEQUENCE [LARGE SCALE GENOMIC DNA]</scope>
</reference>
<evidence type="ECO:0000313" key="2">
    <source>
        <dbReference type="Proteomes" id="UP001642540"/>
    </source>
</evidence>
<name>A0ABP1R934_9HEXA</name>
<dbReference type="InterPro" id="IPR054833">
    <property type="entry name" value="FormamaseFmdA"/>
</dbReference>
<dbReference type="InterPro" id="IPR004304">
    <property type="entry name" value="FmdA_AmdA"/>
</dbReference>
<dbReference type="PANTHER" id="PTHR31891:SF1">
    <property type="entry name" value="FORMAMIDASE C869.04-RELATED"/>
    <property type="match status" value="1"/>
</dbReference>
<dbReference type="NCBIfam" id="NF045496">
    <property type="entry name" value="FormamaseFmdA"/>
    <property type="match status" value="1"/>
</dbReference>